<gene>
    <name evidence="1" type="ORF">GCM10023205_77960</name>
</gene>
<dbReference type="Proteomes" id="UP001500466">
    <property type="component" value="Unassembled WGS sequence"/>
</dbReference>
<dbReference type="CDD" id="cd00085">
    <property type="entry name" value="HNHc"/>
    <property type="match status" value="1"/>
</dbReference>
<protein>
    <recommendedName>
        <fullName evidence="3">HNH endonuclease</fullName>
    </recommendedName>
</protein>
<comment type="caution">
    <text evidence="1">The sequence shown here is derived from an EMBL/GenBank/DDBJ whole genome shotgun (WGS) entry which is preliminary data.</text>
</comment>
<accession>A0ABP9IBC4</accession>
<reference evidence="2" key="1">
    <citation type="journal article" date="2019" name="Int. J. Syst. Evol. Microbiol.">
        <title>The Global Catalogue of Microorganisms (GCM) 10K type strain sequencing project: providing services to taxonomists for standard genome sequencing and annotation.</title>
        <authorList>
            <consortium name="The Broad Institute Genomics Platform"/>
            <consortium name="The Broad Institute Genome Sequencing Center for Infectious Disease"/>
            <person name="Wu L."/>
            <person name="Ma J."/>
        </authorList>
    </citation>
    <scope>NUCLEOTIDE SEQUENCE [LARGE SCALE GENOMIC DNA]</scope>
    <source>
        <strain evidence="2">JCM 17986</strain>
    </source>
</reference>
<evidence type="ECO:0000313" key="1">
    <source>
        <dbReference type="EMBL" id="GAA4993688.1"/>
    </source>
</evidence>
<organism evidence="1 2">
    <name type="scientific">Yinghuangia aomiensis</name>
    <dbReference type="NCBI Taxonomy" id="676205"/>
    <lineage>
        <taxon>Bacteria</taxon>
        <taxon>Bacillati</taxon>
        <taxon>Actinomycetota</taxon>
        <taxon>Actinomycetes</taxon>
        <taxon>Kitasatosporales</taxon>
        <taxon>Streptomycetaceae</taxon>
        <taxon>Yinghuangia</taxon>
    </lineage>
</organism>
<name>A0ABP9IBC4_9ACTN</name>
<proteinExistence type="predicted"/>
<dbReference type="InterPro" id="IPR003615">
    <property type="entry name" value="HNH_nuc"/>
</dbReference>
<dbReference type="PROSITE" id="PS51257">
    <property type="entry name" value="PROKAR_LIPOPROTEIN"/>
    <property type="match status" value="1"/>
</dbReference>
<dbReference type="EMBL" id="BAABHS010000050">
    <property type="protein sequence ID" value="GAA4993688.1"/>
    <property type="molecule type" value="Genomic_DNA"/>
</dbReference>
<evidence type="ECO:0008006" key="3">
    <source>
        <dbReference type="Google" id="ProtNLM"/>
    </source>
</evidence>
<evidence type="ECO:0000313" key="2">
    <source>
        <dbReference type="Proteomes" id="UP001500466"/>
    </source>
</evidence>
<keyword evidence="2" id="KW-1185">Reference proteome</keyword>
<sequence length="237" mass="26243">MARETRAYSPGTVAGLMSLSGGGCYWPGCGTPILRIVEGHPVLNVEIAHIRALKQGGPRYTAELSIEERNAFANLILLCTPHHKTVDGPRRENYQVSLLERWKRDREAAGHEALAGLMGMTEEKLVQMIVEANRQLRDQLGPALDEFARTAPELAALLRTVTKQVTDVRRHHFPDEDIAQMLVYAADRLGHLEDSATELREAARMLAPLSDQAEEWHSAARATREAADAMLEAKYAG</sequence>